<reference evidence="1 3" key="2">
    <citation type="journal article" date="2013" name="Nature">
        <title>Insights into bilaterian evolution from three spiralian genomes.</title>
        <authorList>
            <person name="Simakov O."/>
            <person name="Marletaz F."/>
            <person name="Cho S.J."/>
            <person name="Edsinger-Gonzales E."/>
            <person name="Havlak P."/>
            <person name="Hellsten U."/>
            <person name="Kuo D.H."/>
            <person name="Larsson T."/>
            <person name="Lv J."/>
            <person name="Arendt D."/>
            <person name="Savage R."/>
            <person name="Osoegawa K."/>
            <person name="de Jong P."/>
            <person name="Grimwood J."/>
            <person name="Chapman J.A."/>
            <person name="Shapiro H."/>
            <person name="Aerts A."/>
            <person name="Otillar R.P."/>
            <person name="Terry A.Y."/>
            <person name="Boore J.L."/>
            <person name="Grigoriev I.V."/>
            <person name="Lindberg D.R."/>
            <person name="Seaver E.C."/>
            <person name="Weisblat D.A."/>
            <person name="Putnam N.H."/>
            <person name="Rokhsar D.S."/>
        </authorList>
    </citation>
    <scope>NUCLEOTIDE SEQUENCE</scope>
</reference>
<evidence type="ECO:0000313" key="2">
    <source>
        <dbReference type="EnsemblMetazoa" id="HelroP177772"/>
    </source>
</evidence>
<evidence type="ECO:0000313" key="1">
    <source>
        <dbReference type="EMBL" id="ESN97713.1"/>
    </source>
</evidence>
<dbReference type="EMBL" id="AMQM01006171">
    <property type="status" value="NOT_ANNOTATED_CDS"/>
    <property type="molecule type" value="Genomic_DNA"/>
</dbReference>
<protein>
    <recommendedName>
        <fullName evidence="4">WSC domain-containing protein</fullName>
    </recommendedName>
</protein>
<dbReference type="Proteomes" id="UP000015101">
    <property type="component" value="Unassembled WGS sequence"/>
</dbReference>
<proteinExistence type="predicted"/>
<evidence type="ECO:0008006" key="4">
    <source>
        <dbReference type="Google" id="ProtNLM"/>
    </source>
</evidence>
<dbReference type="InParanoid" id="T1FC85"/>
<sequence>MPELTIGNHIGCHEFGGNELVLASPVDSAVDCSFQCRTKSLSFDYYGVKAGRICSCFEKVVKKFSVTNCVMTCHDGDLCGGKELYSVYSSENVVIVVVSA</sequence>
<keyword evidence="3" id="KW-1185">Reference proteome</keyword>
<organism evidence="2 3">
    <name type="scientific">Helobdella robusta</name>
    <name type="common">Californian leech</name>
    <dbReference type="NCBI Taxonomy" id="6412"/>
    <lineage>
        <taxon>Eukaryota</taxon>
        <taxon>Metazoa</taxon>
        <taxon>Spiralia</taxon>
        <taxon>Lophotrochozoa</taxon>
        <taxon>Annelida</taxon>
        <taxon>Clitellata</taxon>
        <taxon>Hirudinea</taxon>
        <taxon>Rhynchobdellida</taxon>
        <taxon>Glossiphoniidae</taxon>
        <taxon>Helobdella</taxon>
    </lineage>
</organism>
<dbReference type="KEGG" id="hro:HELRODRAFT_177772"/>
<reference evidence="2" key="3">
    <citation type="submission" date="2015-06" db="UniProtKB">
        <authorList>
            <consortium name="EnsemblMetazoa"/>
        </authorList>
    </citation>
    <scope>IDENTIFICATION</scope>
</reference>
<dbReference type="AlphaFoldDB" id="T1FC85"/>
<dbReference type="EnsemblMetazoa" id="HelroT177772">
    <property type="protein sequence ID" value="HelroP177772"/>
    <property type="gene ID" value="HelroG177772"/>
</dbReference>
<dbReference type="HOGENOM" id="CLU_2309026_0_0_1"/>
<dbReference type="GeneID" id="20206434"/>
<name>T1FC85_HELRO</name>
<dbReference type="EMBL" id="KB097304">
    <property type="protein sequence ID" value="ESN97713.1"/>
    <property type="molecule type" value="Genomic_DNA"/>
</dbReference>
<gene>
    <name evidence="2" type="primary">20206434</name>
    <name evidence="1" type="ORF">HELRODRAFT_177772</name>
</gene>
<reference evidence="3" key="1">
    <citation type="submission" date="2012-12" db="EMBL/GenBank/DDBJ databases">
        <authorList>
            <person name="Hellsten U."/>
            <person name="Grimwood J."/>
            <person name="Chapman J.A."/>
            <person name="Shapiro H."/>
            <person name="Aerts A."/>
            <person name="Otillar R.P."/>
            <person name="Terry A.Y."/>
            <person name="Boore J.L."/>
            <person name="Simakov O."/>
            <person name="Marletaz F."/>
            <person name="Cho S.-J."/>
            <person name="Edsinger-Gonzales E."/>
            <person name="Havlak P."/>
            <person name="Kuo D.-H."/>
            <person name="Larsson T."/>
            <person name="Lv J."/>
            <person name="Arendt D."/>
            <person name="Savage R."/>
            <person name="Osoegawa K."/>
            <person name="de Jong P."/>
            <person name="Lindberg D.R."/>
            <person name="Seaver E.C."/>
            <person name="Weisblat D.A."/>
            <person name="Putnam N.H."/>
            <person name="Grigoriev I.V."/>
            <person name="Rokhsar D.S."/>
        </authorList>
    </citation>
    <scope>NUCLEOTIDE SEQUENCE</scope>
</reference>
<dbReference type="RefSeq" id="XP_009024172.1">
    <property type="nucleotide sequence ID" value="XM_009025924.1"/>
</dbReference>
<dbReference type="CTD" id="20206434"/>
<accession>T1FC85</accession>
<evidence type="ECO:0000313" key="3">
    <source>
        <dbReference type="Proteomes" id="UP000015101"/>
    </source>
</evidence>